<reference evidence="2" key="1">
    <citation type="submission" date="2021-03" db="EMBL/GenBank/DDBJ databases">
        <title>Leucobacter chromiisoli sp. nov., isolated from chromium-containing soil of chemical plant.</title>
        <authorList>
            <person name="Xu Z."/>
        </authorList>
    </citation>
    <scope>NUCLEOTIDE SEQUENCE</scope>
    <source>
        <strain evidence="2">S27</strain>
    </source>
</reference>
<evidence type="ECO:0000313" key="3">
    <source>
        <dbReference type="Proteomes" id="UP000664382"/>
    </source>
</evidence>
<organism evidence="2 3">
    <name type="scientific">Leucobacter weissii</name>
    <dbReference type="NCBI Taxonomy" id="1983706"/>
    <lineage>
        <taxon>Bacteria</taxon>
        <taxon>Bacillati</taxon>
        <taxon>Actinomycetota</taxon>
        <taxon>Actinomycetes</taxon>
        <taxon>Micrococcales</taxon>
        <taxon>Microbacteriaceae</taxon>
        <taxon>Leucobacter</taxon>
    </lineage>
</organism>
<name>A0A939MPJ7_9MICO</name>
<dbReference type="AlphaFoldDB" id="A0A939MPJ7"/>
<protein>
    <submittedName>
        <fullName evidence="2">Uncharacterized protein</fullName>
    </submittedName>
</protein>
<sequence length="67" mass="7662">MRWMTRAGTAGAPGAEWSDPEADAKKEMRNRFFQVEQGIVGRWSRWWLGTAIAAQHVQTIAFRRSTP</sequence>
<comment type="caution">
    <text evidence="2">The sequence shown here is derived from an EMBL/GenBank/DDBJ whole genome shotgun (WGS) entry which is preliminary data.</text>
</comment>
<dbReference type="Proteomes" id="UP000664382">
    <property type="component" value="Unassembled WGS sequence"/>
</dbReference>
<gene>
    <name evidence="2" type="ORF">J4H92_10505</name>
</gene>
<accession>A0A939MPJ7</accession>
<dbReference type="RefSeq" id="WP_208098139.1">
    <property type="nucleotide sequence ID" value="NZ_JAGDYM010000011.1"/>
</dbReference>
<evidence type="ECO:0000313" key="2">
    <source>
        <dbReference type="EMBL" id="MBO1902377.1"/>
    </source>
</evidence>
<feature type="region of interest" description="Disordered" evidence="1">
    <location>
        <begin position="1"/>
        <end position="23"/>
    </location>
</feature>
<keyword evidence="3" id="KW-1185">Reference proteome</keyword>
<evidence type="ECO:0000256" key="1">
    <source>
        <dbReference type="SAM" id="MobiDB-lite"/>
    </source>
</evidence>
<proteinExistence type="predicted"/>
<dbReference type="EMBL" id="JAGDYM010000011">
    <property type="protein sequence ID" value="MBO1902377.1"/>
    <property type="molecule type" value="Genomic_DNA"/>
</dbReference>